<proteinExistence type="predicted"/>
<evidence type="ECO:0000313" key="2">
    <source>
        <dbReference type="Proteomes" id="UP001058429"/>
    </source>
</evidence>
<dbReference type="RefSeq" id="WP_260903641.1">
    <property type="nucleotide sequence ID" value="NZ_BLAM01000105.1"/>
</dbReference>
<organism evidence="1 2">
    <name type="scientific">Ligilactobacillus agilis</name>
    <dbReference type="NCBI Taxonomy" id="1601"/>
    <lineage>
        <taxon>Bacteria</taxon>
        <taxon>Bacillati</taxon>
        <taxon>Bacillota</taxon>
        <taxon>Bacilli</taxon>
        <taxon>Lactobacillales</taxon>
        <taxon>Lactobacillaceae</taxon>
        <taxon>Ligilactobacillus</taxon>
    </lineage>
</organism>
<dbReference type="AlphaFoldDB" id="A0A9Q9J6S6"/>
<reference evidence="1" key="1">
    <citation type="submission" date="2022-09" db="EMBL/GenBank/DDBJ databases">
        <title>Complete genome of Ligilactobacillus agilis AM_LB6, isolated from chicken feces.</title>
        <authorList>
            <person name="den Bakker H.C."/>
            <person name="Mann A."/>
        </authorList>
    </citation>
    <scope>NUCLEOTIDE SEQUENCE</scope>
    <source>
        <strain evidence="1">AM_LB6</strain>
    </source>
</reference>
<name>A0A9Q9J6S6_9LACO</name>
<gene>
    <name evidence="1" type="ORF">N4562_09565</name>
</gene>
<evidence type="ECO:0000313" key="1">
    <source>
        <dbReference type="EMBL" id="UXC63267.1"/>
    </source>
</evidence>
<accession>A0A9Q9J6S6</accession>
<sequence>MSKKILPLFGGMLVLGLIAGLLLNFCPGLEAWLHQITGWH</sequence>
<dbReference type="GeneID" id="75138100"/>
<dbReference type="EMBL" id="CP104396">
    <property type="protein sequence ID" value="UXC63267.1"/>
    <property type="molecule type" value="Genomic_DNA"/>
</dbReference>
<dbReference type="Proteomes" id="UP001058429">
    <property type="component" value="Chromosome"/>
</dbReference>
<protein>
    <submittedName>
        <fullName evidence="1">Uncharacterized protein</fullName>
    </submittedName>
</protein>